<evidence type="ECO:0000256" key="1">
    <source>
        <dbReference type="ARBA" id="ARBA00004141"/>
    </source>
</evidence>
<keyword evidence="10" id="KW-1185">Reference proteome</keyword>
<dbReference type="EMBL" id="JAADJZ010000038">
    <property type="protein sequence ID" value="KAF2864895.1"/>
    <property type="molecule type" value="Genomic_DNA"/>
</dbReference>
<feature type="region of interest" description="Disordered" evidence="6">
    <location>
        <begin position="312"/>
        <end position="343"/>
    </location>
</feature>
<dbReference type="AlphaFoldDB" id="A0A7C8M1N5"/>
<evidence type="ECO:0000256" key="7">
    <source>
        <dbReference type="SAM" id="Phobius"/>
    </source>
</evidence>
<accession>A0A7C8M1N5</accession>
<comment type="subcellular location">
    <subcellularLocation>
        <location evidence="1">Membrane</location>
        <topology evidence="1">Multi-pass membrane protein</topology>
    </subcellularLocation>
</comment>
<feature type="transmembrane region" description="Helical" evidence="7">
    <location>
        <begin position="53"/>
        <end position="72"/>
    </location>
</feature>
<feature type="transmembrane region" description="Helical" evidence="7">
    <location>
        <begin position="257"/>
        <end position="281"/>
    </location>
</feature>
<keyword evidence="3 7" id="KW-1133">Transmembrane helix</keyword>
<dbReference type="PANTHER" id="PTHR33048">
    <property type="entry name" value="PTH11-LIKE INTEGRAL MEMBRANE PROTEIN (AFU_ORTHOLOGUE AFUA_5G11245)"/>
    <property type="match status" value="1"/>
</dbReference>
<evidence type="ECO:0000256" key="4">
    <source>
        <dbReference type="ARBA" id="ARBA00023136"/>
    </source>
</evidence>
<reference evidence="9 10" key="1">
    <citation type="submission" date="2020-01" db="EMBL/GenBank/DDBJ databases">
        <authorList>
            <consortium name="DOE Joint Genome Institute"/>
            <person name="Haridas S."/>
            <person name="Albert R."/>
            <person name="Binder M."/>
            <person name="Bloem J."/>
            <person name="Labutti K."/>
            <person name="Salamov A."/>
            <person name="Andreopoulos B."/>
            <person name="Baker S.E."/>
            <person name="Barry K."/>
            <person name="Bills G."/>
            <person name="Bluhm B.H."/>
            <person name="Cannon C."/>
            <person name="Castanera R."/>
            <person name="Culley D.E."/>
            <person name="Daum C."/>
            <person name="Ezra D."/>
            <person name="Gonzalez J.B."/>
            <person name="Henrissat B."/>
            <person name="Kuo A."/>
            <person name="Liang C."/>
            <person name="Lipzen A."/>
            <person name="Lutzoni F."/>
            <person name="Magnuson J."/>
            <person name="Mondo S."/>
            <person name="Nolan M."/>
            <person name="Ohm R."/>
            <person name="Pangilinan J."/>
            <person name="Park H.-J.H."/>
            <person name="Ramirez L."/>
            <person name="Alfaro M."/>
            <person name="Sun H."/>
            <person name="Tritt A."/>
            <person name="Yoshinaga Y."/>
            <person name="Zwiers L.-H.L."/>
            <person name="Turgeon B.G."/>
            <person name="Goodwin S.B."/>
            <person name="Spatafora J.W."/>
            <person name="Crous P.W."/>
            <person name="Grigoriev I.V."/>
        </authorList>
    </citation>
    <scope>NUCLEOTIDE SEQUENCE [LARGE SCALE GENOMIC DNA]</scope>
    <source>
        <strain evidence="9 10">CBS 611.86</strain>
    </source>
</reference>
<feature type="transmembrane region" description="Helical" evidence="7">
    <location>
        <begin position="105"/>
        <end position="123"/>
    </location>
</feature>
<feature type="transmembrane region" description="Helical" evidence="7">
    <location>
        <begin position="20"/>
        <end position="41"/>
    </location>
</feature>
<dbReference type="OrthoDB" id="5417844at2759"/>
<feature type="transmembrane region" description="Helical" evidence="7">
    <location>
        <begin position="215"/>
        <end position="237"/>
    </location>
</feature>
<name>A0A7C8M1N5_9PLEO</name>
<evidence type="ECO:0000313" key="10">
    <source>
        <dbReference type="Proteomes" id="UP000481861"/>
    </source>
</evidence>
<comment type="similarity">
    <text evidence="5">Belongs to the SAT4 family.</text>
</comment>
<evidence type="ECO:0000259" key="8">
    <source>
        <dbReference type="Pfam" id="PF20684"/>
    </source>
</evidence>
<dbReference type="Proteomes" id="UP000481861">
    <property type="component" value="Unassembled WGS sequence"/>
</dbReference>
<evidence type="ECO:0000256" key="2">
    <source>
        <dbReference type="ARBA" id="ARBA00022692"/>
    </source>
</evidence>
<dbReference type="InterPro" id="IPR052337">
    <property type="entry name" value="SAT4-like"/>
</dbReference>
<dbReference type="InterPro" id="IPR049326">
    <property type="entry name" value="Rhodopsin_dom_fungi"/>
</dbReference>
<evidence type="ECO:0000313" key="9">
    <source>
        <dbReference type="EMBL" id="KAF2864895.1"/>
    </source>
</evidence>
<feature type="transmembrane region" description="Helical" evidence="7">
    <location>
        <begin position="135"/>
        <end position="155"/>
    </location>
</feature>
<proteinExistence type="inferred from homology"/>
<evidence type="ECO:0000256" key="6">
    <source>
        <dbReference type="SAM" id="MobiDB-lite"/>
    </source>
</evidence>
<dbReference type="Pfam" id="PF20684">
    <property type="entry name" value="Fung_rhodopsin"/>
    <property type="match status" value="1"/>
</dbReference>
<protein>
    <recommendedName>
        <fullName evidence="8">Rhodopsin domain-containing protein</fullName>
    </recommendedName>
</protein>
<sequence length="343" mass="38669">MDFGPPPTPEFLAEDRYNDIFIDCTATFVLCFVCVILRLLSTRPARRSLWLDDGAAVLALIFAIGQYVGILYQRKLGFGKHIQAAILIDPNVAANFLKLTLSLEFVYISAITCVRFCILFFLWRIFGPTSMRKYLVTLLVVCGLLALTNYIGAALNCFRVNNTFDPNDLAKKCIDSHKFYVAIAIFNCVIDFSLMLLPVPYVLRLQISQRRKWMVVCSFAVAGLTCILSAIKVDVIINKFSTADPTWETLDLMKWSSLEIFCGIVAVCMPTFRPLLLWVWVRTPFHTPKTSQVSQVPDRTKASGHIYLADMGGESQSRLAQPAEARSLPIEEWESDEIDPRGK</sequence>
<keyword evidence="2 7" id="KW-0812">Transmembrane</keyword>
<evidence type="ECO:0000256" key="5">
    <source>
        <dbReference type="ARBA" id="ARBA00038359"/>
    </source>
</evidence>
<dbReference type="GO" id="GO:0016020">
    <property type="term" value="C:membrane"/>
    <property type="evidence" value="ECO:0007669"/>
    <property type="project" value="UniProtKB-SubCell"/>
</dbReference>
<feature type="domain" description="Rhodopsin" evidence="8">
    <location>
        <begin position="37"/>
        <end position="276"/>
    </location>
</feature>
<comment type="caution">
    <text evidence="9">The sequence shown here is derived from an EMBL/GenBank/DDBJ whole genome shotgun (WGS) entry which is preliminary data.</text>
</comment>
<evidence type="ECO:0000256" key="3">
    <source>
        <dbReference type="ARBA" id="ARBA00022989"/>
    </source>
</evidence>
<organism evidence="9 10">
    <name type="scientific">Massariosphaeria phaeospora</name>
    <dbReference type="NCBI Taxonomy" id="100035"/>
    <lineage>
        <taxon>Eukaryota</taxon>
        <taxon>Fungi</taxon>
        <taxon>Dikarya</taxon>
        <taxon>Ascomycota</taxon>
        <taxon>Pezizomycotina</taxon>
        <taxon>Dothideomycetes</taxon>
        <taxon>Pleosporomycetidae</taxon>
        <taxon>Pleosporales</taxon>
        <taxon>Pleosporales incertae sedis</taxon>
        <taxon>Massariosphaeria</taxon>
    </lineage>
</organism>
<dbReference type="PANTHER" id="PTHR33048:SF47">
    <property type="entry name" value="INTEGRAL MEMBRANE PROTEIN-RELATED"/>
    <property type="match status" value="1"/>
</dbReference>
<gene>
    <name evidence="9" type="ORF">BDV95DRAFT_587731</name>
</gene>
<feature type="transmembrane region" description="Helical" evidence="7">
    <location>
        <begin position="179"/>
        <end position="203"/>
    </location>
</feature>
<keyword evidence="4 7" id="KW-0472">Membrane</keyword>